<keyword evidence="2" id="KW-1185">Reference proteome</keyword>
<organism evidence="1 2">
    <name type="scientific">Exobacillus caeni</name>
    <dbReference type="NCBI Taxonomy" id="2574798"/>
    <lineage>
        <taxon>Bacteria</taxon>
        <taxon>Bacillati</taxon>
        <taxon>Bacillota</taxon>
        <taxon>Bacilli</taxon>
        <taxon>Bacillales</taxon>
        <taxon>Guptibacillaceae</taxon>
        <taxon>Exobacillus</taxon>
    </lineage>
</organism>
<name>A0A5R9F2T5_9BACL</name>
<dbReference type="Proteomes" id="UP000308230">
    <property type="component" value="Unassembled WGS sequence"/>
</dbReference>
<gene>
    <name evidence="1" type="ORF">FCL54_17830</name>
</gene>
<proteinExistence type="predicted"/>
<comment type="caution">
    <text evidence="1">The sequence shown here is derived from an EMBL/GenBank/DDBJ whole genome shotgun (WGS) entry which is preliminary data.</text>
</comment>
<dbReference type="EMBL" id="SWLG01000015">
    <property type="protein sequence ID" value="TLS35858.1"/>
    <property type="molecule type" value="Genomic_DNA"/>
</dbReference>
<sequence length="64" mass="7551">MVRKSLGECYLLINLKNYYGDGSKKHDDLEKKIKLTEEEAQLLFETIQNGREEQIDEDIEEIFS</sequence>
<reference evidence="1 2" key="1">
    <citation type="submission" date="2019-04" db="EMBL/GenBank/DDBJ databases">
        <title>Bacillus caeni sp. nov., a bacterium isolated from mangrove sediment.</title>
        <authorList>
            <person name="Huang H."/>
            <person name="Mo K."/>
            <person name="Hu Y."/>
        </authorList>
    </citation>
    <scope>NUCLEOTIDE SEQUENCE [LARGE SCALE GENOMIC DNA]</scope>
    <source>
        <strain evidence="1 2">HB172195</strain>
    </source>
</reference>
<evidence type="ECO:0000313" key="2">
    <source>
        <dbReference type="Proteomes" id="UP000308230"/>
    </source>
</evidence>
<dbReference type="RefSeq" id="WP_138128294.1">
    <property type="nucleotide sequence ID" value="NZ_SWLG01000015.1"/>
</dbReference>
<evidence type="ECO:0000313" key="1">
    <source>
        <dbReference type="EMBL" id="TLS35858.1"/>
    </source>
</evidence>
<dbReference type="AlphaFoldDB" id="A0A5R9F2T5"/>
<protein>
    <submittedName>
        <fullName evidence="1">Uncharacterized protein</fullName>
    </submittedName>
</protein>
<accession>A0A5R9F2T5</accession>